<dbReference type="SMART" id="SM00575">
    <property type="entry name" value="ZnF_PMZ"/>
    <property type="match status" value="1"/>
</dbReference>
<reference evidence="7" key="1">
    <citation type="submission" date="2022-04" db="EMBL/GenBank/DDBJ databases">
        <title>A functionally conserved STORR gene fusion in Papaver species that diverged 16.8 million years ago.</title>
        <authorList>
            <person name="Catania T."/>
        </authorList>
    </citation>
    <scope>NUCLEOTIDE SEQUENCE</scope>
    <source>
        <strain evidence="7">S-188037</strain>
    </source>
</reference>
<evidence type="ECO:0000259" key="6">
    <source>
        <dbReference type="PROSITE" id="PS50966"/>
    </source>
</evidence>
<feature type="region of interest" description="Disordered" evidence="5">
    <location>
        <begin position="1"/>
        <end position="43"/>
    </location>
</feature>
<keyword evidence="3" id="KW-0862">Zinc</keyword>
<protein>
    <recommendedName>
        <fullName evidence="6">SWIM-type domain-containing protein</fullName>
    </recommendedName>
</protein>
<evidence type="ECO:0000256" key="5">
    <source>
        <dbReference type="SAM" id="MobiDB-lite"/>
    </source>
</evidence>
<evidence type="ECO:0000256" key="4">
    <source>
        <dbReference type="PROSITE-ProRule" id="PRU00325"/>
    </source>
</evidence>
<dbReference type="InterPro" id="IPR018289">
    <property type="entry name" value="MULE_transposase_dom"/>
</dbReference>
<dbReference type="AlphaFoldDB" id="A0AAD4TEA7"/>
<accession>A0AAD4TEA7</accession>
<dbReference type="InterPro" id="IPR006564">
    <property type="entry name" value="Znf_PMZ"/>
</dbReference>
<feature type="domain" description="SWIM-type" evidence="6">
    <location>
        <begin position="556"/>
        <end position="592"/>
    </location>
</feature>
<dbReference type="Pfam" id="PF03101">
    <property type="entry name" value="FAR1"/>
    <property type="match status" value="1"/>
</dbReference>
<evidence type="ECO:0000256" key="3">
    <source>
        <dbReference type="ARBA" id="ARBA00022833"/>
    </source>
</evidence>
<dbReference type="Pfam" id="PF04434">
    <property type="entry name" value="SWIM"/>
    <property type="match status" value="1"/>
</dbReference>
<gene>
    <name evidence="7" type="ORF">MKW98_017581</name>
</gene>
<keyword evidence="8" id="KW-1185">Reference proteome</keyword>
<keyword evidence="2 4" id="KW-0863">Zinc-finger</keyword>
<dbReference type="GO" id="GO:0008270">
    <property type="term" value="F:zinc ion binding"/>
    <property type="evidence" value="ECO:0007669"/>
    <property type="project" value="UniProtKB-KW"/>
</dbReference>
<dbReference type="InterPro" id="IPR004330">
    <property type="entry name" value="FAR1_DNA_bnd_dom"/>
</dbReference>
<dbReference type="PROSITE" id="PS50966">
    <property type="entry name" value="ZF_SWIM"/>
    <property type="match status" value="1"/>
</dbReference>
<dbReference type="InterPro" id="IPR007527">
    <property type="entry name" value="Znf_SWIM"/>
</dbReference>
<evidence type="ECO:0000313" key="7">
    <source>
        <dbReference type="EMBL" id="KAI3953757.1"/>
    </source>
</evidence>
<dbReference type="PANTHER" id="PTHR47718">
    <property type="entry name" value="OS01G0519700 PROTEIN"/>
    <property type="match status" value="1"/>
</dbReference>
<comment type="caution">
    <text evidence="7">The sequence shown here is derived from an EMBL/GenBank/DDBJ whole genome shotgun (WGS) entry which is preliminary data.</text>
</comment>
<keyword evidence="1" id="KW-0479">Metal-binding</keyword>
<dbReference type="Proteomes" id="UP001202328">
    <property type="component" value="Unassembled WGS sequence"/>
</dbReference>
<sequence>MEETSSGNPSLEIVVSQENDGNEAIIDENDSTKKSEEAEIDNVGNEEVEEPKVGMLFGTADEVLKYYKNYAKQLGFPVKKRSSTKDDDGVLRYVTLACARSGTSRSNSASKGLRPPQSIKTNCKALLSACICLDGRWRVSSVRLVHNHELSPDKVCFFRCKRVLNSHGKRKLDLNDKVGVKKDKNSSSLVEVGGSENTSTLGKDGRNYSEKASQLQLEEGDATLILDYLMKMKSQDANFFYAIDLDKQGRLRNVFWADARSRSSYEEFGDVIKFDTTYLANRYVIPFTPFVGVNHHGQPILFGCALVSSEDMETYIWLFQTWLACMSGRAPSGIITILDRAMETAIENVFPNIRHRWCLLHIMKILPVKLKEYNDSESIMLALKCVVYDSVSQSEFEEQWNIMIENYKLHNDDFLTGLYNERCCWVPVFVKENFWGGISPIYRNESMRSFFDDHVKSKTSLKQFAKRYEDALRSNVEKEIHEDFKCFSSSVNCVTHYDMEKQAQAVYTISKFKEFQNELTGKMYCDLATFEVDGTSFEYQISEDIMIGERKKSVSFKVRFQEDDNEILCSCSKFEFAGILCRHAIYVFIRHKVHLFPNKYIMQRWRKDVKRCHTKVKLKYSDWDTTPEAQRCHKMDKSFNEIKEMANDSEDKCVIVMSWMNKLKEELINHDYNSRSIRVTPKLPIPRILGNNVKSIPKEGQSMLAPNYLYGSNGSGNVALPIPILYDNRFQGHHHQAWNGVYSMYSLPSSNLQGLGNQKPD</sequence>
<name>A0AAD4TEA7_9MAGN</name>
<dbReference type="Pfam" id="PF10551">
    <property type="entry name" value="MULE"/>
    <property type="match status" value="1"/>
</dbReference>
<evidence type="ECO:0000256" key="2">
    <source>
        <dbReference type="ARBA" id="ARBA00022771"/>
    </source>
</evidence>
<dbReference type="EMBL" id="JAJJMB010002020">
    <property type="protein sequence ID" value="KAI3953757.1"/>
    <property type="molecule type" value="Genomic_DNA"/>
</dbReference>
<organism evidence="7 8">
    <name type="scientific">Papaver atlanticum</name>
    <dbReference type="NCBI Taxonomy" id="357466"/>
    <lineage>
        <taxon>Eukaryota</taxon>
        <taxon>Viridiplantae</taxon>
        <taxon>Streptophyta</taxon>
        <taxon>Embryophyta</taxon>
        <taxon>Tracheophyta</taxon>
        <taxon>Spermatophyta</taxon>
        <taxon>Magnoliopsida</taxon>
        <taxon>Ranunculales</taxon>
        <taxon>Papaveraceae</taxon>
        <taxon>Papaveroideae</taxon>
        <taxon>Papaver</taxon>
    </lineage>
</organism>
<evidence type="ECO:0000313" key="8">
    <source>
        <dbReference type="Proteomes" id="UP001202328"/>
    </source>
</evidence>
<dbReference type="PANTHER" id="PTHR47718:SF13">
    <property type="entry name" value="OS09G0290500 PROTEIN"/>
    <property type="match status" value="1"/>
</dbReference>
<evidence type="ECO:0000256" key="1">
    <source>
        <dbReference type="ARBA" id="ARBA00022723"/>
    </source>
</evidence>
<proteinExistence type="predicted"/>